<dbReference type="GO" id="GO:0008168">
    <property type="term" value="F:methyltransferase activity"/>
    <property type="evidence" value="ECO:0007669"/>
    <property type="project" value="TreeGrafter"/>
</dbReference>
<dbReference type="Proteomes" id="UP000027195">
    <property type="component" value="Unassembled WGS sequence"/>
</dbReference>
<dbReference type="HOGENOM" id="CLU_010595_5_2_1"/>
<dbReference type="STRING" id="930990.A0A067MNU4"/>
<dbReference type="Pfam" id="PF13489">
    <property type="entry name" value="Methyltransf_23"/>
    <property type="match status" value="1"/>
</dbReference>
<sequence length="374" mass="42488">MASKFTYDPYRPHAYYRHYDDPVSPDTTSAGDRDDDARSESTSGTPAPSVYSFRSSVDGKVLLREAQGRKFNTQNDLYFLPADEQEYARLDMQHRMHLKGIDGLYIRKDDVRKVLAPDSGAQKAILDVGCGTGAWAIGMAEEFPHAQVVGIDLAPCTSRPLPDNCRLEFDDVTLGMSHYHNCFDLIHLRCVGNGVKDYPALIEDLSKCLRLGGILLIVEADLQVLNSHKEPIEPAFRPGKPNQSWVARICFEAYNTMKARGSSMDCGRQLLSWLKNEPLLKGEEYQKLHFPIGPWEKNRKDEKRAAHLEEVGELCRRSMKEFSRSVRPLLISEGYFPEIVDKIIRCIDDELSTLSVHTYTQWHYFSAQKRKPSA</sequence>
<proteinExistence type="predicted"/>
<dbReference type="SUPFAM" id="SSF53335">
    <property type="entry name" value="S-adenosyl-L-methionine-dependent methyltransferases"/>
    <property type="match status" value="1"/>
</dbReference>
<dbReference type="Gene3D" id="3.40.50.150">
    <property type="entry name" value="Vaccinia Virus protein VP39"/>
    <property type="match status" value="1"/>
</dbReference>
<evidence type="ECO:0000313" key="2">
    <source>
        <dbReference type="EMBL" id="KDQ16365.1"/>
    </source>
</evidence>
<dbReference type="PANTHER" id="PTHR43591">
    <property type="entry name" value="METHYLTRANSFERASE"/>
    <property type="match status" value="1"/>
</dbReference>
<accession>A0A067MNU4</accession>
<protein>
    <recommendedName>
        <fullName evidence="4">Methyltransferase domain-containing protein</fullName>
    </recommendedName>
</protein>
<evidence type="ECO:0000313" key="3">
    <source>
        <dbReference type="Proteomes" id="UP000027195"/>
    </source>
</evidence>
<dbReference type="InterPro" id="IPR029063">
    <property type="entry name" value="SAM-dependent_MTases_sf"/>
</dbReference>
<feature type="region of interest" description="Disordered" evidence="1">
    <location>
        <begin position="14"/>
        <end position="51"/>
    </location>
</feature>
<keyword evidence="3" id="KW-1185">Reference proteome</keyword>
<dbReference type="EMBL" id="KL198028">
    <property type="protein sequence ID" value="KDQ16365.1"/>
    <property type="molecule type" value="Genomic_DNA"/>
</dbReference>
<dbReference type="InParanoid" id="A0A067MNU4"/>
<reference evidence="3" key="1">
    <citation type="journal article" date="2014" name="Proc. Natl. Acad. Sci. U.S.A.">
        <title>Extensive sampling of basidiomycete genomes demonstrates inadequacy of the white-rot/brown-rot paradigm for wood decay fungi.</title>
        <authorList>
            <person name="Riley R."/>
            <person name="Salamov A.A."/>
            <person name="Brown D.W."/>
            <person name="Nagy L.G."/>
            <person name="Floudas D."/>
            <person name="Held B.W."/>
            <person name="Levasseur A."/>
            <person name="Lombard V."/>
            <person name="Morin E."/>
            <person name="Otillar R."/>
            <person name="Lindquist E.A."/>
            <person name="Sun H."/>
            <person name="LaButti K.M."/>
            <person name="Schmutz J."/>
            <person name="Jabbour D."/>
            <person name="Luo H."/>
            <person name="Baker S.E."/>
            <person name="Pisabarro A.G."/>
            <person name="Walton J.D."/>
            <person name="Blanchette R.A."/>
            <person name="Henrissat B."/>
            <person name="Martin F."/>
            <person name="Cullen D."/>
            <person name="Hibbett D.S."/>
            <person name="Grigoriev I.V."/>
        </authorList>
    </citation>
    <scope>NUCLEOTIDE SEQUENCE [LARGE SCALE GENOMIC DNA]</scope>
    <source>
        <strain evidence="3">FD-172 SS1</strain>
    </source>
</reference>
<dbReference type="CDD" id="cd02440">
    <property type="entry name" value="AdoMet_MTases"/>
    <property type="match status" value="1"/>
</dbReference>
<name>A0A067MNU4_BOTB1</name>
<dbReference type="OrthoDB" id="2013972at2759"/>
<evidence type="ECO:0000256" key="1">
    <source>
        <dbReference type="SAM" id="MobiDB-lite"/>
    </source>
</evidence>
<evidence type="ECO:0008006" key="4">
    <source>
        <dbReference type="Google" id="ProtNLM"/>
    </source>
</evidence>
<gene>
    <name evidence="2" type="ORF">BOTBODRAFT_31050</name>
</gene>
<organism evidence="2 3">
    <name type="scientific">Botryobasidium botryosum (strain FD-172 SS1)</name>
    <dbReference type="NCBI Taxonomy" id="930990"/>
    <lineage>
        <taxon>Eukaryota</taxon>
        <taxon>Fungi</taxon>
        <taxon>Dikarya</taxon>
        <taxon>Basidiomycota</taxon>
        <taxon>Agaricomycotina</taxon>
        <taxon>Agaricomycetes</taxon>
        <taxon>Cantharellales</taxon>
        <taxon>Botryobasidiaceae</taxon>
        <taxon>Botryobasidium</taxon>
    </lineage>
</organism>
<dbReference type="AlphaFoldDB" id="A0A067MNU4"/>
<dbReference type="PANTHER" id="PTHR43591:SF24">
    <property type="entry name" value="2-METHOXY-6-POLYPRENYL-1,4-BENZOQUINOL METHYLASE, MITOCHONDRIAL"/>
    <property type="match status" value="1"/>
</dbReference>